<keyword evidence="10" id="KW-0472">Membrane</keyword>
<keyword evidence="10" id="KW-0812">Transmembrane</keyword>
<evidence type="ECO:0000256" key="10">
    <source>
        <dbReference type="SAM" id="Phobius"/>
    </source>
</evidence>
<dbReference type="SMART" id="SM00387">
    <property type="entry name" value="HATPase_c"/>
    <property type="match status" value="1"/>
</dbReference>
<comment type="subcellular location">
    <subcellularLocation>
        <location evidence="2">Cell membrane</location>
        <topology evidence="2">Multi-pass membrane protein</topology>
    </subcellularLocation>
</comment>
<evidence type="ECO:0000313" key="12">
    <source>
        <dbReference type="EMBL" id="RFT05812.1"/>
    </source>
</evidence>
<comment type="caution">
    <text evidence="12">The sequence shown here is derived from an EMBL/GenBank/DDBJ whole genome shotgun (WGS) entry which is preliminary data.</text>
</comment>
<dbReference type="Gene3D" id="1.10.287.130">
    <property type="match status" value="1"/>
</dbReference>
<dbReference type="GeneID" id="97996212"/>
<dbReference type="GO" id="GO:0000155">
    <property type="term" value="F:phosphorelay sensor kinase activity"/>
    <property type="evidence" value="ECO:0007669"/>
    <property type="project" value="InterPro"/>
</dbReference>
<evidence type="ECO:0000313" key="13">
    <source>
        <dbReference type="Proteomes" id="UP000260649"/>
    </source>
</evidence>
<dbReference type="AlphaFoldDB" id="A0A3E2B1C5"/>
<keyword evidence="4" id="KW-1003">Cell membrane</keyword>
<keyword evidence="8" id="KW-0902">Two-component regulatory system</keyword>
<name>A0A3E2B1C5_9FIRM</name>
<keyword evidence="5" id="KW-0597">Phosphoprotein</keyword>
<reference evidence="12 13" key="1">
    <citation type="submission" date="2018-07" db="EMBL/GenBank/DDBJ databases">
        <title>GABA Modulating Bacteria of the Human Gut Microbiota.</title>
        <authorList>
            <person name="Strandwitz P."/>
            <person name="Kim K.H."/>
            <person name="Terekhova D."/>
            <person name="Liu J.K."/>
            <person name="Sharma A."/>
            <person name="Levering J."/>
            <person name="Mcdonald D."/>
            <person name="Dietrich D."/>
            <person name="Ramadhar T.R."/>
            <person name="Lekbua A."/>
            <person name="Mroue N."/>
            <person name="Liston C."/>
            <person name="Stewart E.J."/>
            <person name="Dubin M.J."/>
            <person name="Zengler K."/>
            <person name="Knight R."/>
            <person name="Gilbert J.A."/>
            <person name="Clardy J."/>
            <person name="Lewis K."/>
        </authorList>
    </citation>
    <scope>NUCLEOTIDE SEQUENCE [LARGE SCALE GENOMIC DNA]</scope>
    <source>
        <strain evidence="12 13">KLE1738</strain>
    </source>
</reference>
<dbReference type="InterPro" id="IPR003594">
    <property type="entry name" value="HATPase_dom"/>
</dbReference>
<dbReference type="CDD" id="cd00082">
    <property type="entry name" value="HisKA"/>
    <property type="match status" value="1"/>
</dbReference>
<keyword evidence="10" id="KW-1133">Transmembrane helix</keyword>
<accession>A0A3E2B1C5</accession>
<dbReference type="Pfam" id="PF02518">
    <property type="entry name" value="HATPase_c"/>
    <property type="match status" value="1"/>
</dbReference>
<organism evidence="12 13">
    <name type="scientific">Evtepia gabavorous</name>
    <dbReference type="NCBI Taxonomy" id="2211183"/>
    <lineage>
        <taxon>Bacteria</taxon>
        <taxon>Bacillati</taxon>
        <taxon>Bacillota</taxon>
        <taxon>Clostridia</taxon>
        <taxon>Eubacteriales</taxon>
        <taxon>Evtepia</taxon>
    </lineage>
</organism>
<dbReference type="Pfam" id="PF00512">
    <property type="entry name" value="HisKA"/>
    <property type="match status" value="1"/>
</dbReference>
<dbReference type="Gene3D" id="3.30.565.10">
    <property type="entry name" value="Histidine kinase-like ATPase, C-terminal domain"/>
    <property type="match status" value="1"/>
</dbReference>
<dbReference type="EC" id="2.7.13.3" evidence="3"/>
<keyword evidence="9" id="KW-0175">Coiled coil</keyword>
<keyword evidence="6" id="KW-0808">Transferase</keyword>
<proteinExistence type="predicted"/>
<dbReference type="InterPro" id="IPR036890">
    <property type="entry name" value="HATPase_C_sf"/>
</dbReference>
<evidence type="ECO:0000256" key="2">
    <source>
        <dbReference type="ARBA" id="ARBA00004651"/>
    </source>
</evidence>
<dbReference type="PANTHER" id="PTHR44936">
    <property type="entry name" value="SENSOR PROTEIN CREC"/>
    <property type="match status" value="1"/>
</dbReference>
<dbReference type="InterPro" id="IPR050980">
    <property type="entry name" value="2C_sensor_his_kinase"/>
</dbReference>
<gene>
    <name evidence="12" type="ORF">DV520_10740</name>
</gene>
<evidence type="ECO:0000256" key="1">
    <source>
        <dbReference type="ARBA" id="ARBA00000085"/>
    </source>
</evidence>
<evidence type="ECO:0000256" key="8">
    <source>
        <dbReference type="ARBA" id="ARBA00023012"/>
    </source>
</evidence>
<evidence type="ECO:0000256" key="3">
    <source>
        <dbReference type="ARBA" id="ARBA00012438"/>
    </source>
</evidence>
<evidence type="ECO:0000256" key="9">
    <source>
        <dbReference type="SAM" id="Coils"/>
    </source>
</evidence>
<dbReference type="GO" id="GO:0005886">
    <property type="term" value="C:plasma membrane"/>
    <property type="evidence" value="ECO:0007669"/>
    <property type="project" value="UniProtKB-SubCell"/>
</dbReference>
<evidence type="ECO:0000259" key="11">
    <source>
        <dbReference type="PROSITE" id="PS50109"/>
    </source>
</evidence>
<dbReference type="PANTHER" id="PTHR44936:SF9">
    <property type="entry name" value="SENSOR PROTEIN CREC"/>
    <property type="match status" value="1"/>
</dbReference>
<dbReference type="PROSITE" id="PS50109">
    <property type="entry name" value="HIS_KIN"/>
    <property type="match status" value="1"/>
</dbReference>
<dbReference type="Proteomes" id="UP000260649">
    <property type="component" value="Unassembled WGS sequence"/>
</dbReference>
<evidence type="ECO:0000256" key="7">
    <source>
        <dbReference type="ARBA" id="ARBA00022777"/>
    </source>
</evidence>
<dbReference type="InterPro" id="IPR003661">
    <property type="entry name" value="HisK_dim/P_dom"/>
</dbReference>
<dbReference type="SUPFAM" id="SSF55874">
    <property type="entry name" value="ATPase domain of HSP90 chaperone/DNA topoisomerase II/histidine kinase"/>
    <property type="match status" value="1"/>
</dbReference>
<protein>
    <recommendedName>
        <fullName evidence="3">histidine kinase</fullName>
        <ecNumber evidence="3">2.7.13.3</ecNumber>
    </recommendedName>
</protein>
<keyword evidence="7 12" id="KW-0418">Kinase</keyword>
<evidence type="ECO:0000256" key="6">
    <source>
        <dbReference type="ARBA" id="ARBA00022679"/>
    </source>
</evidence>
<dbReference type="EMBL" id="QQRQ01000027">
    <property type="protein sequence ID" value="RFT05812.1"/>
    <property type="molecule type" value="Genomic_DNA"/>
</dbReference>
<dbReference type="InterPro" id="IPR036097">
    <property type="entry name" value="HisK_dim/P_sf"/>
</dbReference>
<feature type="transmembrane region" description="Helical" evidence="10">
    <location>
        <begin position="150"/>
        <end position="168"/>
    </location>
</feature>
<feature type="coiled-coil region" evidence="9">
    <location>
        <begin position="202"/>
        <end position="229"/>
    </location>
</feature>
<feature type="transmembrane region" description="Helical" evidence="10">
    <location>
        <begin position="12"/>
        <end position="34"/>
    </location>
</feature>
<dbReference type="InterPro" id="IPR005467">
    <property type="entry name" value="His_kinase_dom"/>
</dbReference>
<comment type="catalytic activity">
    <reaction evidence="1">
        <text>ATP + protein L-histidine = ADP + protein N-phospho-L-histidine.</text>
        <dbReference type="EC" id="2.7.13.3"/>
    </reaction>
</comment>
<feature type="domain" description="Histidine kinase" evidence="11">
    <location>
        <begin position="243"/>
        <end position="457"/>
    </location>
</feature>
<evidence type="ECO:0000256" key="5">
    <source>
        <dbReference type="ARBA" id="ARBA00022553"/>
    </source>
</evidence>
<evidence type="ECO:0000256" key="4">
    <source>
        <dbReference type="ARBA" id="ARBA00022475"/>
    </source>
</evidence>
<dbReference type="RefSeq" id="WP_117142773.1">
    <property type="nucleotide sequence ID" value="NZ_CAKXKJ010000023.1"/>
</dbReference>
<dbReference type="OrthoDB" id="84942at2"/>
<keyword evidence="13" id="KW-1185">Reference proteome</keyword>
<dbReference type="SMART" id="SM00388">
    <property type="entry name" value="HisKA"/>
    <property type="match status" value="1"/>
</dbReference>
<dbReference type="SUPFAM" id="SSF47384">
    <property type="entry name" value="Homodimeric domain of signal transducing histidine kinase"/>
    <property type="match status" value="1"/>
</dbReference>
<sequence>MKGKQRSLNGLFWRYLLSTMALLAGVLLALWFVLLQLIRMGAVLPADTGARNLERTTVLLQAQETFDPGEIPFYYRWALADSSGILESNLSPKEETWAQKVLAGEVSRHGFLYTKYYWSVPLSGGRVCLLQYDYAVCYANPTLQERLPDFQLLFFLVCLGCLVLVALWRTHHYTKGLRRDAQAITLACNGVAQQTLDTPFPAQAQVRELQAALTALDTLRRELAASLQDQWAGEQQKQALLAALAHDLKTPLTIISGNAELLDEDNLPPAQQACVQAILRGARSAEDYVTHLQAITTGLPPAASAQTVSCADLAQACAALGRDLTAPKGITFSWQTDPHPLPDRALSLDRTAFLRAAENLLSNGVRYTPAGQTLDCGLRLTAQRLFLWVQDSGPGFSPEALAKAGKLFYTEEPSRPQGGHLGMGLYSAAQTARAHGGGLCLENTSRGGRATLWISIS</sequence>